<reference evidence="2" key="2">
    <citation type="journal article" date="2015" name="ISME J.">
        <title>A new class of marine Euryarchaeota group II from the Mediterranean deep chlorophyll maximum.</title>
        <authorList>
            <person name="Martin-Cuadrado A.B."/>
            <person name="Garcia-Heredia I."/>
            <person name="Molto A.G."/>
            <person name="Lopez-Ubeda R."/>
            <person name="Kimes N."/>
            <person name="Lopez-Garcia P."/>
            <person name="Moreira D."/>
            <person name="Rodriguez-Valera F."/>
        </authorList>
    </citation>
    <scope>NUCLEOTIDE SEQUENCE</scope>
</reference>
<sequence length="100" mass="11825">MINNENIPEDYRLYDNLINRGLILRPGFKFGSRWRIYDDEVSKSHAPWLLQTGDELAKTWESACLSIRLAEGVHKKWVCAIKNDSNWRFMQVERWSPGKD</sequence>
<feature type="domain" description="tRNA intron endonuclease catalytic" evidence="1">
    <location>
        <begin position="9"/>
        <end position="83"/>
    </location>
</feature>
<dbReference type="GO" id="GO:0006388">
    <property type="term" value="P:tRNA splicing, via endonucleolytic cleavage and ligation"/>
    <property type="evidence" value="ECO:0007669"/>
    <property type="project" value="InterPro"/>
</dbReference>
<dbReference type="GO" id="GO:0003676">
    <property type="term" value="F:nucleic acid binding"/>
    <property type="evidence" value="ECO:0007669"/>
    <property type="project" value="InterPro"/>
</dbReference>
<reference evidence="2" key="1">
    <citation type="submission" date="2014-11" db="EMBL/GenBank/DDBJ databases">
        <authorList>
            <person name="Zhu J."/>
            <person name="Qi W."/>
            <person name="Song R."/>
        </authorList>
    </citation>
    <scope>NUCLEOTIDE SEQUENCE</scope>
</reference>
<dbReference type="InterPro" id="IPR011856">
    <property type="entry name" value="tRNA_endonuc-like_dom_sf"/>
</dbReference>
<dbReference type="Pfam" id="PF01974">
    <property type="entry name" value="tRNA_int_endo"/>
    <property type="match status" value="1"/>
</dbReference>
<dbReference type="GO" id="GO:0000213">
    <property type="term" value="F:tRNA-intron lyase activity"/>
    <property type="evidence" value="ECO:0007669"/>
    <property type="project" value="InterPro"/>
</dbReference>
<dbReference type="SUPFAM" id="SSF53032">
    <property type="entry name" value="tRNA-intron endonuclease catalytic domain-like"/>
    <property type="match status" value="1"/>
</dbReference>
<dbReference type="Gene3D" id="3.40.1350.10">
    <property type="match status" value="1"/>
</dbReference>
<name>A0A1B1TDJ5_9ARCH</name>
<accession>A0A1B1TDJ5</accession>
<dbReference type="InterPro" id="IPR036167">
    <property type="entry name" value="tRNA_intron_Endo_cat-like_sf"/>
</dbReference>
<proteinExistence type="predicted"/>
<organism evidence="2">
    <name type="scientific">uncultured Poseidoniia archaeon</name>
    <dbReference type="NCBI Taxonomy" id="1697135"/>
    <lineage>
        <taxon>Archaea</taxon>
        <taxon>Methanobacteriati</taxon>
        <taxon>Thermoplasmatota</taxon>
        <taxon>Candidatus Poseidoniia</taxon>
        <taxon>environmental samples</taxon>
    </lineage>
</organism>
<evidence type="ECO:0000313" key="2">
    <source>
        <dbReference type="EMBL" id="ANV80354.1"/>
    </source>
</evidence>
<dbReference type="AlphaFoldDB" id="A0A1B1TDJ5"/>
<dbReference type="CDD" id="cd22363">
    <property type="entry name" value="tRNA-intron_lyase_C"/>
    <property type="match status" value="1"/>
</dbReference>
<protein>
    <recommendedName>
        <fullName evidence="1">tRNA intron endonuclease catalytic domain-containing protein</fullName>
    </recommendedName>
</protein>
<dbReference type="InterPro" id="IPR006677">
    <property type="entry name" value="tRNA_intron_Endonuc_cat-like"/>
</dbReference>
<dbReference type="EMBL" id="KP211885">
    <property type="protein sequence ID" value="ANV80354.1"/>
    <property type="molecule type" value="Genomic_DNA"/>
</dbReference>
<evidence type="ECO:0000259" key="1">
    <source>
        <dbReference type="Pfam" id="PF01974"/>
    </source>
</evidence>